<feature type="coiled-coil region" evidence="8">
    <location>
        <begin position="97"/>
        <end position="138"/>
    </location>
</feature>
<dbReference type="STRING" id="263475.AMD00_14885"/>
<feature type="coiled-coil region" evidence="8">
    <location>
        <begin position="33"/>
        <end position="67"/>
    </location>
</feature>
<evidence type="ECO:0000256" key="2">
    <source>
        <dbReference type="ARBA" id="ARBA00022679"/>
    </source>
</evidence>
<dbReference type="GO" id="GO:0005737">
    <property type="term" value="C:cytoplasm"/>
    <property type="evidence" value="ECO:0007669"/>
    <property type="project" value="UniProtKB-SubCell"/>
</dbReference>
<dbReference type="InterPro" id="IPR008595">
    <property type="entry name" value="DegS"/>
</dbReference>
<dbReference type="PATRIC" id="fig|263475.3.peg.4248"/>
<dbReference type="EC" id="2.7.13.3" evidence="7"/>
<evidence type="ECO:0000256" key="8">
    <source>
        <dbReference type="SAM" id="Coils"/>
    </source>
</evidence>
<dbReference type="PIRSF" id="PIRSF003169">
    <property type="entry name" value="STHK_DegS"/>
    <property type="match status" value="1"/>
</dbReference>
<proteinExistence type="predicted"/>
<reference evidence="11" key="1">
    <citation type="submission" date="2015-08" db="EMBL/GenBank/DDBJ databases">
        <title>Fjat-10028 dsm 16317.</title>
        <authorList>
            <person name="Liu B."/>
            <person name="Wang J."/>
            <person name="Zhu Y."/>
            <person name="Liu G."/>
            <person name="Chen Q."/>
            <person name="Chen Z."/>
            <person name="Lan J."/>
            <person name="Che J."/>
            <person name="Ge C."/>
            <person name="Shi H."/>
            <person name="Pan Z."/>
            <person name="Liu X."/>
        </authorList>
    </citation>
    <scope>NUCLEOTIDE SEQUENCE [LARGE SCALE GENOMIC DNA]</scope>
    <source>
        <strain evidence="11">DSM 16317</strain>
    </source>
</reference>
<dbReference type="InterPro" id="IPR036890">
    <property type="entry name" value="HATPase_C_sf"/>
</dbReference>
<keyword evidence="6 7" id="KW-0902">Two-component regulatory system</keyword>
<dbReference type="GO" id="GO:0000155">
    <property type="term" value="F:phosphorelay sensor kinase activity"/>
    <property type="evidence" value="ECO:0007669"/>
    <property type="project" value="UniProtKB-UniRule"/>
</dbReference>
<dbReference type="Pfam" id="PF02518">
    <property type="entry name" value="HATPase_c"/>
    <property type="match status" value="1"/>
</dbReference>
<dbReference type="GO" id="GO:0016020">
    <property type="term" value="C:membrane"/>
    <property type="evidence" value="ECO:0007669"/>
    <property type="project" value="InterPro"/>
</dbReference>
<organism evidence="10 11">
    <name type="scientific">Viridibacillus arvi</name>
    <dbReference type="NCBI Taxonomy" id="263475"/>
    <lineage>
        <taxon>Bacteria</taxon>
        <taxon>Bacillati</taxon>
        <taxon>Bacillota</taxon>
        <taxon>Bacilli</taxon>
        <taxon>Bacillales</taxon>
        <taxon>Caryophanaceae</taxon>
        <taxon>Viridibacillus</taxon>
    </lineage>
</organism>
<dbReference type="EMBL" id="LILB01000005">
    <property type="protein sequence ID" value="KOO49620.1"/>
    <property type="molecule type" value="Genomic_DNA"/>
</dbReference>
<sequence length="384" mass="44779">MVGDKIDIKSLDLIFNRMVKTIDESKSDIFTISEQSRQTFEEMKIELEEVREKIADVITENDILETKTKFARGRLAEVSKNFQTYSEAEIHKAYDQANQLQIRHSVVQAEEKQLREKRDDLERRMRNLLDTIEKANHLVNQVNVVLNYLTFDLKHVGPALENAKMKEDFTIKIIEATEDERKRISREIHDGPAQMLANVLLRTDLINRTYQERGVEKALQEILQLKDMVRDALHEVRRIIYDLRPMALDDLGIIPTLKKYLSSVEEYNKGTTIHFQSMGEQRRMGTNYEVAIFRLVQECVNNAIKHGKALEVWVKFEWLEEHANITIKDNGVGFDTNIVKKNSFGLIGMRERVELLSGEMEMISEINHGTRIIFKIPLNHEQKN</sequence>
<dbReference type="PANTHER" id="PTHR24421:SF55">
    <property type="entry name" value="SENSOR HISTIDINE KINASE YDFH"/>
    <property type="match status" value="1"/>
</dbReference>
<dbReference type="InterPro" id="IPR003594">
    <property type="entry name" value="HATPase_dom"/>
</dbReference>
<dbReference type="PANTHER" id="PTHR24421">
    <property type="entry name" value="NITRATE/NITRITE SENSOR PROTEIN NARX-RELATED"/>
    <property type="match status" value="1"/>
</dbReference>
<comment type="function">
    <text evidence="7">Member of the two-component regulatory system DegS/DegU, which plays an important role in the transition growth phase.</text>
</comment>
<dbReference type="Gene3D" id="1.20.5.1930">
    <property type="match status" value="1"/>
</dbReference>
<evidence type="ECO:0000313" key="10">
    <source>
        <dbReference type="EMBL" id="KOO49620.1"/>
    </source>
</evidence>
<comment type="catalytic activity">
    <reaction evidence="1 7">
        <text>ATP + protein L-histidine = ADP + protein N-phospho-L-histidine.</text>
        <dbReference type="EC" id="2.7.13.3"/>
    </reaction>
</comment>
<dbReference type="EC" id="3.1.3.-" evidence="7"/>
<dbReference type="AlphaFoldDB" id="A0A0M0LEU6"/>
<accession>A0A0M0LEU6</accession>
<dbReference type="CDD" id="cd16917">
    <property type="entry name" value="HATPase_UhpB-NarQ-NarX-like"/>
    <property type="match status" value="1"/>
</dbReference>
<dbReference type="InterPro" id="IPR016381">
    <property type="entry name" value="Sig_transdc_His_kinase_DegS"/>
</dbReference>
<feature type="domain" description="Histidine kinase" evidence="9">
    <location>
        <begin position="183"/>
        <end position="380"/>
    </location>
</feature>
<keyword evidence="7" id="KW-0904">Protein phosphatase</keyword>
<dbReference type="PROSITE" id="PS50109">
    <property type="entry name" value="HIS_KIN"/>
    <property type="match status" value="1"/>
</dbReference>
<evidence type="ECO:0000313" key="11">
    <source>
        <dbReference type="Proteomes" id="UP000036867"/>
    </source>
</evidence>
<dbReference type="Proteomes" id="UP000036867">
    <property type="component" value="Unassembled WGS sequence"/>
</dbReference>
<gene>
    <name evidence="10" type="ORF">AMD00_14885</name>
</gene>
<evidence type="ECO:0000256" key="4">
    <source>
        <dbReference type="ARBA" id="ARBA00022777"/>
    </source>
</evidence>
<dbReference type="GO" id="GO:0004721">
    <property type="term" value="F:phosphoprotein phosphatase activity"/>
    <property type="evidence" value="ECO:0007669"/>
    <property type="project" value="UniProtKB-UniRule"/>
</dbReference>
<dbReference type="SMART" id="SM00387">
    <property type="entry name" value="HATPase_c"/>
    <property type="match status" value="1"/>
</dbReference>
<keyword evidence="4 7" id="KW-0418">Kinase</keyword>
<dbReference type="GO" id="GO:0005524">
    <property type="term" value="F:ATP binding"/>
    <property type="evidence" value="ECO:0007669"/>
    <property type="project" value="UniProtKB-UniRule"/>
</dbReference>
<dbReference type="OrthoDB" id="9781904at2"/>
<dbReference type="SUPFAM" id="SSF55874">
    <property type="entry name" value="ATPase domain of HSP90 chaperone/DNA topoisomerase II/histidine kinase"/>
    <property type="match status" value="1"/>
</dbReference>
<evidence type="ECO:0000256" key="3">
    <source>
        <dbReference type="ARBA" id="ARBA00022741"/>
    </source>
</evidence>
<keyword evidence="5 7" id="KW-0067">ATP-binding</keyword>
<comment type="caution">
    <text evidence="10">The sequence shown here is derived from an EMBL/GenBank/DDBJ whole genome shotgun (WGS) entry which is preliminary data.</text>
</comment>
<keyword evidence="8" id="KW-0175">Coiled coil</keyword>
<dbReference type="GeneID" id="301137383"/>
<evidence type="ECO:0000256" key="7">
    <source>
        <dbReference type="PIRNR" id="PIRNR003169"/>
    </source>
</evidence>
<comment type="subcellular location">
    <subcellularLocation>
        <location evidence="7">Cytoplasm</location>
    </subcellularLocation>
</comment>
<protein>
    <recommendedName>
        <fullName evidence="7">Signal transduction histidine-protein kinase/phosphatase DegS</fullName>
        <ecNumber evidence="7">2.7.13.3</ecNumber>
        <ecNumber evidence="7">3.1.3.-</ecNumber>
    </recommendedName>
</protein>
<dbReference type="Gene3D" id="3.30.565.10">
    <property type="entry name" value="Histidine kinase-like ATPase, C-terminal domain"/>
    <property type="match status" value="1"/>
</dbReference>
<dbReference type="InterPro" id="IPR050482">
    <property type="entry name" value="Sensor_HK_TwoCompSys"/>
</dbReference>
<keyword evidence="11" id="KW-1185">Reference proteome</keyword>
<keyword evidence="7" id="KW-0378">Hydrolase</keyword>
<dbReference type="Pfam" id="PF05384">
    <property type="entry name" value="DegS"/>
    <property type="match status" value="1"/>
</dbReference>
<evidence type="ECO:0000256" key="5">
    <source>
        <dbReference type="ARBA" id="ARBA00022840"/>
    </source>
</evidence>
<dbReference type="Pfam" id="PF07730">
    <property type="entry name" value="HisKA_3"/>
    <property type="match status" value="1"/>
</dbReference>
<keyword evidence="7" id="KW-0963">Cytoplasm</keyword>
<dbReference type="GO" id="GO:0046983">
    <property type="term" value="F:protein dimerization activity"/>
    <property type="evidence" value="ECO:0007669"/>
    <property type="project" value="InterPro"/>
</dbReference>
<dbReference type="InterPro" id="IPR005467">
    <property type="entry name" value="His_kinase_dom"/>
</dbReference>
<dbReference type="RefSeq" id="WP_053417791.1">
    <property type="nucleotide sequence ID" value="NZ_JBCMHV010000008.1"/>
</dbReference>
<keyword evidence="2 7" id="KW-0808">Transferase</keyword>
<evidence type="ECO:0000259" key="9">
    <source>
        <dbReference type="PROSITE" id="PS50109"/>
    </source>
</evidence>
<evidence type="ECO:0000256" key="6">
    <source>
        <dbReference type="ARBA" id="ARBA00023012"/>
    </source>
</evidence>
<keyword evidence="3 7" id="KW-0547">Nucleotide-binding</keyword>
<name>A0A0M0LEU6_9BACL</name>
<evidence type="ECO:0000256" key="1">
    <source>
        <dbReference type="ARBA" id="ARBA00000085"/>
    </source>
</evidence>
<dbReference type="InterPro" id="IPR011712">
    <property type="entry name" value="Sig_transdc_His_kin_sub3_dim/P"/>
</dbReference>